<dbReference type="RefSeq" id="WP_086889436.1">
    <property type="nucleotide sequence ID" value="NZ_CP019893.1"/>
</dbReference>
<dbReference type="KEGG" id="naj:B1756_15905"/>
<organism evidence="6 7">
    <name type="scientific">Natrarchaeobaculum aegyptiacum</name>
    <dbReference type="NCBI Taxonomy" id="745377"/>
    <lineage>
        <taxon>Archaea</taxon>
        <taxon>Methanobacteriati</taxon>
        <taxon>Methanobacteriota</taxon>
        <taxon>Stenosarchaea group</taxon>
        <taxon>Halobacteria</taxon>
        <taxon>Halobacteriales</taxon>
        <taxon>Natrialbaceae</taxon>
        <taxon>Natrarchaeobaculum</taxon>
    </lineage>
</organism>
<dbReference type="EMBL" id="CP019893">
    <property type="protein sequence ID" value="ARS91070.1"/>
    <property type="molecule type" value="Genomic_DNA"/>
</dbReference>
<feature type="domain" description="Luciferase-like" evidence="5">
    <location>
        <begin position="11"/>
        <end position="273"/>
    </location>
</feature>
<dbReference type="InterPro" id="IPR011251">
    <property type="entry name" value="Luciferase-like_dom"/>
</dbReference>
<keyword evidence="2" id="KW-0288">FMN</keyword>
<gene>
    <name evidence="6" type="ORF">B1756_15905</name>
</gene>
<dbReference type="PANTHER" id="PTHR42847">
    <property type="entry name" value="ALKANESULFONATE MONOOXYGENASE"/>
    <property type="match status" value="1"/>
</dbReference>
<dbReference type="InterPro" id="IPR050172">
    <property type="entry name" value="SsuD_RutA_monooxygenase"/>
</dbReference>
<evidence type="ECO:0000256" key="4">
    <source>
        <dbReference type="ARBA" id="ARBA00023033"/>
    </source>
</evidence>
<keyword evidence="7" id="KW-1185">Reference proteome</keyword>
<proteinExistence type="predicted"/>
<evidence type="ECO:0000259" key="5">
    <source>
        <dbReference type="Pfam" id="PF00296"/>
    </source>
</evidence>
<dbReference type="Gene3D" id="3.20.20.30">
    <property type="entry name" value="Luciferase-like domain"/>
    <property type="match status" value="1"/>
</dbReference>
<dbReference type="PANTHER" id="PTHR42847:SF4">
    <property type="entry name" value="ALKANESULFONATE MONOOXYGENASE-RELATED"/>
    <property type="match status" value="1"/>
</dbReference>
<dbReference type="GeneID" id="32895588"/>
<evidence type="ECO:0000313" key="7">
    <source>
        <dbReference type="Proteomes" id="UP000250088"/>
    </source>
</evidence>
<keyword evidence="4" id="KW-0503">Monooxygenase</keyword>
<name>A0A2Z2HV50_9EURY</name>
<dbReference type="GO" id="GO:0008726">
    <property type="term" value="F:alkanesulfonate monooxygenase activity"/>
    <property type="evidence" value="ECO:0007669"/>
    <property type="project" value="TreeGrafter"/>
</dbReference>
<evidence type="ECO:0000256" key="1">
    <source>
        <dbReference type="ARBA" id="ARBA00022630"/>
    </source>
</evidence>
<evidence type="ECO:0000256" key="3">
    <source>
        <dbReference type="ARBA" id="ARBA00023002"/>
    </source>
</evidence>
<sequence>MTITDTRTVDLGYSITSGRPADRTADQHVEDVLDTTRAATDAGFEYVQAGDHHVVGRGYLQNVPISARLSSVTDRVATLFLLPLYHPVHLAEQAGTIAAMTDEFDLWCALGYRDASFEAFGIPKAERVPRFEESLEIVRRLWDDDAVTYDGEFYQLEEVSVAPTASPRICIGGSAKPAVERAARLGDTWVATPSETEDDLRRKIEWYRNAGGDTVIARRDALVLENGEAAREQARALLESNYRGWPDDAEWPLVGDPESVAKDIETLTALGVDEIVVRPMDRRYATETVEGVAGARDSLD</sequence>
<protein>
    <recommendedName>
        <fullName evidence="5">Luciferase-like domain-containing protein</fullName>
    </recommendedName>
</protein>
<dbReference type="AlphaFoldDB" id="A0A2Z2HV50"/>
<dbReference type="Pfam" id="PF00296">
    <property type="entry name" value="Bac_luciferase"/>
    <property type="match status" value="1"/>
</dbReference>
<accession>A0A2Z2HV50</accession>
<evidence type="ECO:0000256" key="2">
    <source>
        <dbReference type="ARBA" id="ARBA00022643"/>
    </source>
</evidence>
<keyword evidence="1" id="KW-0285">Flavoprotein</keyword>
<dbReference type="OrthoDB" id="7684at2157"/>
<reference evidence="7" key="1">
    <citation type="submission" date="2017-02" db="EMBL/GenBank/DDBJ databases">
        <title>Natronthermophilus aegyptiacus gen. nov.,sp. nov., an aerobic, extremely halophilic alkalithermophilic archaeon isolated from the athalassohaline Wadi An Natrun, Egypt.</title>
        <authorList>
            <person name="Zhao B."/>
        </authorList>
    </citation>
    <scope>NUCLEOTIDE SEQUENCE [LARGE SCALE GENOMIC DNA]</scope>
    <source>
        <strain evidence="7">JW/NM-HA 15</strain>
    </source>
</reference>
<dbReference type="Proteomes" id="UP000250088">
    <property type="component" value="Chromosome"/>
</dbReference>
<keyword evidence="3" id="KW-0560">Oxidoreductase</keyword>
<dbReference type="GO" id="GO:0046306">
    <property type="term" value="P:alkanesulfonate catabolic process"/>
    <property type="evidence" value="ECO:0007669"/>
    <property type="project" value="TreeGrafter"/>
</dbReference>
<evidence type="ECO:0000313" key="6">
    <source>
        <dbReference type="EMBL" id="ARS91070.1"/>
    </source>
</evidence>
<dbReference type="InterPro" id="IPR036661">
    <property type="entry name" value="Luciferase-like_sf"/>
</dbReference>
<dbReference type="SUPFAM" id="SSF51679">
    <property type="entry name" value="Bacterial luciferase-like"/>
    <property type="match status" value="1"/>
</dbReference>